<sequence>MRKSFCNLAIAEQVEMQVIAVREPITQSQGLNQTH</sequence>
<protein>
    <submittedName>
        <fullName evidence="1">Uncharacterized protein</fullName>
    </submittedName>
</protein>
<dbReference type="EMBL" id="GGEC01065055">
    <property type="protein sequence ID" value="MBX45539.1"/>
    <property type="molecule type" value="Transcribed_RNA"/>
</dbReference>
<proteinExistence type="predicted"/>
<reference evidence="1" key="1">
    <citation type="submission" date="2018-02" db="EMBL/GenBank/DDBJ databases">
        <title>Rhizophora mucronata_Transcriptome.</title>
        <authorList>
            <person name="Meera S.P."/>
            <person name="Sreeshan A."/>
            <person name="Augustine A."/>
        </authorList>
    </citation>
    <scope>NUCLEOTIDE SEQUENCE</scope>
    <source>
        <tissue evidence="1">Leaf</tissue>
    </source>
</reference>
<name>A0A2P2NSQ2_RHIMU</name>
<evidence type="ECO:0000313" key="1">
    <source>
        <dbReference type="EMBL" id="MBX45539.1"/>
    </source>
</evidence>
<dbReference type="AlphaFoldDB" id="A0A2P2NSQ2"/>
<organism evidence="1">
    <name type="scientific">Rhizophora mucronata</name>
    <name type="common">Asiatic mangrove</name>
    <dbReference type="NCBI Taxonomy" id="61149"/>
    <lineage>
        <taxon>Eukaryota</taxon>
        <taxon>Viridiplantae</taxon>
        <taxon>Streptophyta</taxon>
        <taxon>Embryophyta</taxon>
        <taxon>Tracheophyta</taxon>
        <taxon>Spermatophyta</taxon>
        <taxon>Magnoliopsida</taxon>
        <taxon>eudicotyledons</taxon>
        <taxon>Gunneridae</taxon>
        <taxon>Pentapetalae</taxon>
        <taxon>rosids</taxon>
        <taxon>fabids</taxon>
        <taxon>Malpighiales</taxon>
        <taxon>Rhizophoraceae</taxon>
        <taxon>Rhizophora</taxon>
    </lineage>
</organism>
<accession>A0A2P2NSQ2</accession>